<reference evidence="2 3" key="1">
    <citation type="journal article" date="2015" name="Sci. Rep.">
        <title>Chromosome-level genome map provides insights into diverse defense mechanisms in the medicinal fungus Ganoderma sinense.</title>
        <authorList>
            <person name="Zhu Y."/>
            <person name="Xu J."/>
            <person name="Sun C."/>
            <person name="Zhou S."/>
            <person name="Xu H."/>
            <person name="Nelson D.R."/>
            <person name="Qian J."/>
            <person name="Song J."/>
            <person name="Luo H."/>
            <person name="Xiang L."/>
            <person name="Li Y."/>
            <person name="Xu Z."/>
            <person name="Ji A."/>
            <person name="Wang L."/>
            <person name="Lu S."/>
            <person name="Hayward A."/>
            <person name="Sun W."/>
            <person name="Li X."/>
            <person name="Schwartz D.C."/>
            <person name="Wang Y."/>
            <person name="Chen S."/>
        </authorList>
    </citation>
    <scope>NUCLEOTIDE SEQUENCE [LARGE SCALE GENOMIC DNA]</scope>
    <source>
        <strain evidence="2 3">ZZ0214-1</strain>
    </source>
</reference>
<evidence type="ECO:0000313" key="2">
    <source>
        <dbReference type="EMBL" id="PIL36328.1"/>
    </source>
</evidence>
<feature type="region of interest" description="Disordered" evidence="1">
    <location>
        <begin position="161"/>
        <end position="200"/>
    </location>
</feature>
<evidence type="ECO:0000256" key="1">
    <source>
        <dbReference type="SAM" id="MobiDB-lite"/>
    </source>
</evidence>
<comment type="caution">
    <text evidence="2">The sequence shown here is derived from an EMBL/GenBank/DDBJ whole genome shotgun (WGS) entry which is preliminary data.</text>
</comment>
<feature type="region of interest" description="Disordered" evidence="1">
    <location>
        <begin position="302"/>
        <end position="323"/>
    </location>
</feature>
<evidence type="ECO:0008006" key="4">
    <source>
        <dbReference type="Google" id="ProtNLM"/>
    </source>
</evidence>
<sequence>MSSVRSHIAFQSYGSLRNTLPSTLSSPNGMDSPGVPKKFTTIPAYRVTLSKIVNDSRDGRAAAPTHMQAAFKASWERLLKVPVKGAYKTSTAKWTCDCGAQKYHAYLLCKHLVQAADRPPPTWWTSLVRYHIPPFYTVPTKGTVASPPEDRTKHAWVKRMPSFTHPKPEPSDAPSPLPPSSPPSSPGPAPDDEISRMGTPEPAENEVIDLTMLQSSSPIQSSPQKAPPTGKDGLMRSQTGGDIGFEPENARDLEKAELVRRLRKAADILEEQEDPRFIQNAKAVTKRVSDWVGEIELHENRRTMPTTNRRSASSTIGYKYASK</sequence>
<proteinExistence type="predicted"/>
<gene>
    <name evidence="2" type="ORF">GSI_00016</name>
</gene>
<dbReference type="Proteomes" id="UP000230002">
    <property type="component" value="Unassembled WGS sequence"/>
</dbReference>
<dbReference type="EMBL" id="AYKW01000001">
    <property type="protein sequence ID" value="PIL36328.1"/>
    <property type="molecule type" value="Genomic_DNA"/>
</dbReference>
<evidence type="ECO:0000313" key="3">
    <source>
        <dbReference type="Proteomes" id="UP000230002"/>
    </source>
</evidence>
<feature type="compositionally biased region" description="Low complexity" evidence="1">
    <location>
        <begin position="215"/>
        <end position="228"/>
    </location>
</feature>
<feature type="compositionally biased region" description="Pro residues" evidence="1">
    <location>
        <begin position="171"/>
        <end position="189"/>
    </location>
</feature>
<dbReference type="STRING" id="1077348.A0A2G8SRX5"/>
<protein>
    <recommendedName>
        <fullName evidence="4">SWIM-type domain-containing protein</fullName>
    </recommendedName>
</protein>
<keyword evidence="3" id="KW-1185">Reference proteome</keyword>
<organism evidence="2 3">
    <name type="scientific">Ganoderma sinense ZZ0214-1</name>
    <dbReference type="NCBI Taxonomy" id="1077348"/>
    <lineage>
        <taxon>Eukaryota</taxon>
        <taxon>Fungi</taxon>
        <taxon>Dikarya</taxon>
        <taxon>Basidiomycota</taxon>
        <taxon>Agaricomycotina</taxon>
        <taxon>Agaricomycetes</taxon>
        <taxon>Polyporales</taxon>
        <taxon>Polyporaceae</taxon>
        <taxon>Ganoderma</taxon>
    </lineage>
</organism>
<dbReference type="AlphaFoldDB" id="A0A2G8SRX5"/>
<name>A0A2G8SRX5_9APHY</name>
<accession>A0A2G8SRX5</accession>
<dbReference type="OrthoDB" id="2756716at2759"/>
<feature type="compositionally biased region" description="Polar residues" evidence="1">
    <location>
        <begin position="303"/>
        <end position="316"/>
    </location>
</feature>
<feature type="region of interest" description="Disordered" evidence="1">
    <location>
        <begin position="215"/>
        <end position="250"/>
    </location>
</feature>